<dbReference type="GeneID" id="18245749"/>
<dbReference type="InterPro" id="IPR048369">
    <property type="entry name" value="COG6_C"/>
</dbReference>
<keyword evidence="5 10" id="KW-0653">Protein transport</keyword>
<evidence type="ECO:0000256" key="1">
    <source>
        <dbReference type="ARBA" id="ARBA00004395"/>
    </source>
</evidence>
<evidence type="ECO:0000313" key="13">
    <source>
        <dbReference type="EMBL" id="EGV64152.1"/>
    </source>
</evidence>
<dbReference type="OrthoDB" id="272987at2759"/>
<evidence type="ECO:0000256" key="6">
    <source>
        <dbReference type="ARBA" id="ARBA00023034"/>
    </source>
</evidence>
<dbReference type="HOGENOM" id="CLU_017837_0_0_1"/>
<comment type="function">
    <text evidence="9">Acts as a component of the peripheral membrane COG complex that is involved in intra-Golgi protein trafficking. COG is located at the cis-Golgi, and regulates tethering of retrograde intra-Golgi vesicles and possibly a number of other membrane trafficking events.</text>
</comment>
<dbReference type="PANTHER" id="PTHR21506">
    <property type="entry name" value="COMPONENT OF OLIGOMERIC GOLGI COMPLEX 6"/>
    <property type="match status" value="1"/>
</dbReference>
<evidence type="ECO:0000259" key="12">
    <source>
        <dbReference type="Pfam" id="PF20653"/>
    </source>
</evidence>
<evidence type="ECO:0000256" key="2">
    <source>
        <dbReference type="ARBA" id="ARBA00011023"/>
    </source>
</evidence>
<dbReference type="Pfam" id="PF20653">
    <property type="entry name" value="COG6_C"/>
    <property type="match status" value="1"/>
</dbReference>
<keyword evidence="14" id="KW-1185">Reference proteome</keyword>
<protein>
    <recommendedName>
        <fullName evidence="3 10">Conserved oligomeric Golgi complex subunit 6</fullName>
        <shortName evidence="10">COG complex subunit 6</shortName>
    </recommendedName>
    <alternativeName>
        <fullName evidence="8 10">Component of oligomeric Golgi complex 6</fullName>
    </alternativeName>
</protein>
<dbReference type="AlphaFoldDB" id="G3B3F3"/>
<evidence type="ECO:0000256" key="4">
    <source>
        <dbReference type="ARBA" id="ARBA00022448"/>
    </source>
</evidence>
<dbReference type="InterPro" id="IPR048368">
    <property type="entry name" value="COG6_N"/>
</dbReference>
<feature type="domain" description="Conserved oligomeric complex COG6 N-terminal" evidence="11">
    <location>
        <begin position="140"/>
        <end position="241"/>
    </location>
</feature>
<evidence type="ECO:0000313" key="14">
    <source>
        <dbReference type="Proteomes" id="UP000000707"/>
    </source>
</evidence>
<gene>
    <name evidence="13" type="ORF">CANTEDRAFT_104710</name>
</gene>
<evidence type="ECO:0000256" key="7">
    <source>
        <dbReference type="ARBA" id="ARBA00023136"/>
    </source>
</evidence>
<comment type="similarity">
    <text evidence="2 10">Belongs to the COG6 family.</text>
</comment>
<evidence type="ECO:0000256" key="3">
    <source>
        <dbReference type="ARBA" id="ARBA00020973"/>
    </source>
</evidence>
<evidence type="ECO:0000256" key="9">
    <source>
        <dbReference type="ARBA" id="ARBA00043873"/>
    </source>
</evidence>
<dbReference type="GO" id="GO:0000139">
    <property type="term" value="C:Golgi membrane"/>
    <property type="evidence" value="ECO:0007669"/>
    <property type="project" value="UniProtKB-SubCell"/>
</dbReference>
<dbReference type="GO" id="GO:0015031">
    <property type="term" value="P:protein transport"/>
    <property type="evidence" value="ECO:0007669"/>
    <property type="project" value="UniProtKB-KW"/>
</dbReference>
<sequence length="751" mass="86919">MEFIEFDSFQDDEIAQPQPALSISIPSNIETLSKRIPNLNGFKNLLNFEDKSSEPQTQTIASEKSVESDQSSEKYAQISLKIIDHDADSKEVPISAEYNLTTRLSKVLNNNINDKLVKEIFNLELNETELIDSSVMGSLSRKKLRSKIEVNLIKNQSVFLKEFSPMVKQFRSMDNKLTQLNKLSDTNNERLHDIFQDLEQFNKEFKALNEQKTLVSLKKNLLVNFKKKFILNEYEEFSISSNEVNEEFFKALVKLDAINEASSILLSIDNSNLGMNIMKKISNLIDRSNHTLSTFVKRSLIYPVWVNSDTKLKNFHNSVKFLKTRSPHSFDQVLQDFATDRSKSLIEDFNRQTEILGAHDPVRYIGDLLAYVHSMVINEIELMNSIFKVNEREMKHESFITQDDIKMFTECITILLDKIFDRLSRSIKSRFEQLISLELKIKVVYSIFNLFDLYKLMFEKNFTNSNSLTRTIRELISFTQLRLFDLTHNNLKSIKTSNSAQLDLNSDLQPPEWIIDFYSDVLPIVEQSNTTFDSVFGLDEERQAMFLSSIVNEPIDILNQHIKMKEFGSLEKIILRLNSIDLILSKILPINVFNDMVIELNDLIESLKEQAISQQLDSLLKMCKMYDFHNIINMILPFDDSFFDVSIYEPISENNTFNAQSINLINDSLSEYLPTAVIDIQNNLLKLNNPLISNDIGENLSLSFVKFYLKFNLIIEQYLDKKLIWSDTEAATLLGVEDAYGEIKKHLNMDL</sequence>
<dbReference type="Proteomes" id="UP000000707">
    <property type="component" value="Unassembled WGS sequence"/>
</dbReference>
<name>G3B3F3_CANTC</name>
<feature type="domain" description="Conserved Oligomeric Golgi complex subunit 6 C-terminal" evidence="12">
    <location>
        <begin position="272"/>
        <end position="734"/>
    </location>
</feature>
<dbReference type="InterPro" id="IPR010490">
    <property type="entry name" value="COG6"/>
</dbReference>
<dbReference type="PANTHER" id="PTHR21506:SF0">
    <property type="entry name" value="CONSERVED OLIGOMERIC GOLGI COMPLEX SUBUNIT 6"/>
    <property type="match status" value="1"/>
</dbReference>
<dbReference type="STRING" id="590646.G3B3F3"/>
<evidence type="ECO:0000256" key="8">
    <source>
        <dbReference type="ARBA" id="ARBA00031348"/>
    </source>
</evidence>
<accession>G3B3F3</accession>
<comment type="subcellular location">
    <subcellularLocation>
        <location evidence="1 10">Golgi apparatus membrane</location>
        <topology evidence="1 10">Peripheral membrane protein</topology>
    </subcellularLocation>
</comment>
<reference evidence="13 14" key="1">
    <citation type="journal article" date="2011" name="Proc. Natl. Acad. Sci. U.S.A.">
        <title>Comparative genomics of xylose-fermenting fungi for enhanced biofuel production.</title>
        <authorList>
            <person name="Wohlbach D.J."/>
            <person name="Kuo A."/>
            <person name="Sato T.K."/>
            <person name="Potts K.M."/>
            <person name="Salamov A.A."/>
            <person name="LaButti K.M."/>
            <person name="Sun H."/>
            <person name="Clum A."/>
            <person name="Pangilinan J.L."/>
            <person name="Lindquist E.A."/>
            <person name="Lucas S."/>
            <person name="Lapidus A."/>
            <person name="Jin M."/>
            <person name="Gunawan C."/>
            <person name="Balan V."/>
            <person name="Dale B.E."/>
            <person name="Jeffries T.W."/>
            <person name="Zinkel R."/>
            <person name="Barry K.W."/>
            <person name="Grigoriev I.V."/>
            <person name="Gasch A.P."/>
        </authorList>
    </citation>
    <scope>NUCLEOTIDE SEQUENCE [LARGE SCALE GENOMIC DNA]</scope>
    <source>
        <strain evidence="14">ATCC 10573 / BCRC 21748 / CBS 615 / JCM 9827 / NBRC 10315 / NRRL Y-1498 / VKM Y-70</strain>
    </source>
</reference>
<keyword evidence="7 10" id="KW-0472">Membrane</keyword>
<organism evidence="14">
    <name type="scientific">Candida tenuis (strain ATCC 10573 / BCRC 21748 / CBS 615 / JCM 9827 / NBRC 10315 / NRRL Y-1498 / VKM Y-70)</name>
    <name type="common">Yeast</name>
    <name type="synonym">Yamadazyma tenuis</name>
    <dbReference type="NCBI Taxonomy" id="590646"/>
    <lineage>
        <taxon>Eukaryota</taxon>
        <taxon>Fungi</taxon>
        <taxon>Dikarya</taxon>
        <taxon>Ascomycota</taxon>
        <taxon>Saccharomycotina</taxon>
        <taxon>Pichiomycetes</taxon>
        <taxon>Debaryomycetaceae</taxon>
        <taxon>Yamadazyma</taxon>
    </lineage>
</organism>
<keyword evidence="4 10" id="KW-0813">Transport</keyword>
<keyword evidence="6 10" id="KW-0333">Golgi apparatus</keyword>
<dbReference type="SMART" id="SM01087">
    <property type="entry name" value="COG6"/>
    <property type="match status" value="1"/>
</dbReference>
<evidence type="ECO:0000256" key="5">
    <source>
        <dbReference type="ARBA" id="ARBA00022927"/>
    </source>
</evidence>
<comment type="function">
    <text evidence="10">Acts as component of the peripheral membrane COG complex that is involved in intra-Golgi protein trafficking. COG is located at the cis-Golgi, and regulates tethering of retrograde intra-Golgi vesicles and possibly a number of other membrane trafficking events.</text>
</comment>
<dbReference type="GO" id="GO:0006891">
    <property type="term" value="P:intra-Golgi vesicle-mediated transport"/>
    <property type="evidence" value="ECO:0007669"/>
    <property type="project" value="UniProtKB-UniRule"/>
</dbReference>
<comment type="subunit">
    <text evidence="10">Component of the conserved oligomeric Golgi complex.</text>
</comment>
<dbReference type="EMBL" id="GL996521">
    <property type="protein sequence ID" value="EGV64152.1"/>
    <property type="molecule type" value="Genomic_DNA"/>
</dbReference>
<dbReference type="GO" id="GO:0017119">
    <property type="term" value="C:Golgi transport complex"/>
    <property type="evidence" value="ECO:0007669"/>
    <property type="project" value="UniProtKB-UniRule"/>
</dbReference>
<proteinExistence type="inferred from homology"/>
<dbReference type="eggNOG" id="KOG3758">
    <property type="taxonomic scope" value="Eukaryota"/>
</dbReference>
<evidence type="ECO:0000259" key="11">
    <source>
        <dbReference type="Pfam" id="PF06419"/>
    </source>
</evidence>
<dbReference type="KEGG" id="cten:18245749"/>
<dbReference type="Pfam" id="PF06419">
    <property type="entry name" value="COG6_N"/>
    <property type="match status" value="1"/>
</dbReference>
<evidence type="ECO:0000256" key="10">
    <source>
        <dbReference type="RuleBase" id="RU365075"/>
    </source>
</evidence>